<keyword evidence="7" id="KW-1185">Reference proteome</keyword>
<keyword evidence="4" id="KW-0949">S-adenosyl-L-methionine</keyword>
<dbReference type="PANTHER" id="PTHR32183">
    <property type="match status" value="1"/>
</dbReference>
<dbReference type="InterPro" id="IPR029063">
    <property type="entry name" value="SAM-dependent_MTases_sf"/>
</dbReference>
<evidence type="ECO:0000256" key="1">
    <source>
        <dbReference type="ARBA" id="ARBA00022553"/>
    </source>
</evidence>
<name>A0A9Q0GYX5_9MAGN</name>
<keyword evidence="2" id="KW-0489">Methyltransferase</keyword>
<evidence type="ECO:0000256" key="5">
    <source>
        <dbReference type="SAM" id="MobiDB-lite"/>
    </source>
</evidence>
<evidence type="ECO:0000256" key="4">
    <source>
        <dbReference type="ARBA" id="ARBA00022691"/>
    </source>
</evidence>
<evidence type="ECO:0000313" key="7">
    <source>
        <dbReference type="Proteomes" id="UP001141806"/>
    </source>
</evidence>
<dbReference type="OrthoDB" id="276151at2759"/>
<dbReference type="PANTHER" id="PTHR32183:SF11">
    <property type="entry name" value="THIOL METHYLTRANSFERASE 2-RELATED"/>
    <property type="match status" value="1"/>
</dbReference>
<comment type="caution">
    <text evidence="6">The sequence shown here is derived from an EMBL/GenBank/DDBJ whole genome shotgun (WGS) entry which is preliminary data.</text>
</comment>
<dbReference type="EMBL" id="JAMYWD010000011">
    <property type="protein sequence ID" value="KAJ4956751.1"/>
    <property type="molecule type" value="Genomic_DNA"/>
</dbReference>
<organism evidence="6 7">
    <name type="scientific">Protea cynaroides</name>
    <dbReference type="NCBI Taxonomy" id="273540"/>
    <lineage>
        <taxon>Eukaryota</taxon>
        <taxon>Viridiplantae</taxon>
        <taxon>Streptophyta</taxon>
        <taxon>Embryophyta</taxon>
        <taxon>Tracheophyta</taxon>
        <taxon>Spermatophyta</taxon>
        <taxon>Magnoliopsida</taxon>
        <taxon>Proteales</taxon>
        <taxon>Proteaceae</taxon>
        <taxon>Protea</taxon>
    </lineage>
</organism>
<dbReference type="Pfam" id="PF05724">
    <property type="entry name" value="TPMT"/>
    <property type="match status" value="1"/>
</dbReference>
<proteinExistence type="predicted"/>
<gene>
    <name evidence="6" type="ORF">NE237_013534</name>
</gene>
<dbReference type="SUPFAM" id="SSF53335">
    <property type="entry name" value="S-adenosyl-L-methionine-dependent methyltransferases"/>
    <property type="match status" value="1"/>
</dbReference>
<sequence length="216" mass="24457">MAEKGCEDSSTIMKGYDEPGFEKLPSTIKEGYDEPGFENLPSTIKKGYDEPGFEKISELLHSDNGLDISNLALERANKLSSSSANANYLKFLKEDFFEWQPTELFDLIFDYTFFCAIEPPMRPAWARRVRDLLKPDGQLITLMFPISDHIGGPPYKVSVVDYEELLYPMGFEAISIVDNELAVGHRKGREKLGMWKKTIHSTGNVEEDNSTKTLQS</sequence>
<dbReference type="PROSITE" id="PS51585">
    <property type="entry name" value="SAM_MT_TPMT"/>
    <property type="match status" value="1"/>
</dbReference>
<dbReference type="AlphaFoldDB" id="A0A9Q0GYX5"/>
<accession>A0A9Q0GYX5</accession>
<evidence type="ECO:0000313" key="6">
    <source>
        <dbReference type="EMBL" id="KAJ4956751.1"/>
    </source>
</evidence>
<dbReference type="GO" id="GO:0008757">
    <property type="term" value="F:S-adenosylmethionine-dependent methyltransferase activity"/>
    <property type="evidence" value="ECO:0007669"/>
    <property type="project" value="InterPro"/>
</dbReference>
<evidence type="ECO:0000256" key="3">
    <source>
        <dbReference type="ARBA" id="ARBA00022679"/>
    </source>
</evidence>
<dbReference type="Gene3D" id="3.40.50.150">
    <property type="entry name" value="Vaccinia Virus protein VP39"/>
    <property type="match status" value="1"/>
</dbReference>
<dbReference type="GO" id="GO:0032259">
    <property type="term" value="P:methylation"/>
    <property type="evidence" value="ECO:0007669"/>
    <property type="project" value="UniProtKB-KW"/>
</dbReference>
<protein>
    <submittedName>
        <fullName evidence="6">Uncharacterized protein</fullName>
    </submittedName>
</protein>
<keyword evidence="3" id="KW-0808">Transferase</keyword>
<evidence type="ECO:0000256" key="2">
    <source>
        <dbReference type="ARBA" id="ARBA00022603"/>
    </source>
</evidence>
<dbReference type="Proteomes" id="UP001141806">
    <property type="component" value="Unassembled WGS sequence"/>
</dbReference>
<dbReference type="InterPro" id="IPR008854">
    <property type="entry name" value="TPMT"/>
</dbReference>
<reference evidence="6" key="1">
    <citation type="journal article" date="2023" name="Plant J.">
        <title>The genome of the king protea, Protea cynaroides.</title>
        <authorList>
            <person name="Chang J."/>
            <person name="Duong T.A."/>
            <person name="Schoeman C."/>
            <person name="Ma X."/>
            <person name="Roodt D."/>
            <person name="Barker N."/>
            <person name="Li Z."/>
            <person name="Van de Peer Y."/>
            <person name="Mizrachi E."/>
        </authorList>
    </citation>
    <scope>NUCLEOTIDE SEQUENCE</scope>
    <source>
        <tissue evidence="6">Young leaves</tissue>
    </source>
</reference>
<feature type="region of interest" description="Disordered" evidence="5">
    <location>
        <begin position="1"/>
        <end position="22"/>
    </location>
</feature>
<keyword evidence="1" id="KW-0597">Phosphoprotein</keyword>
<dbReference type="CDD" id="cd02440">
    <property type="entry name" value="AdoMet_MTases"/>
    <property type="match status" value="1"/>
</dbReference>